<gene>
    <name evidence="1" type="ORF">LTR37_001729</name>
</gene>
<evidence type="ECO:0000313" key="2">
    <source>
        <dbReference type="Proteomes" id="UP001281147"/>
    </source>
</evidence>
<reference evidence="1" key="1">
    <citation type="submission" date="2023-07" db="EMBL/GenBank/DDBJ databases">
        <title>Black Yeasts Isolated from many extreme environments.</title>
        <authorList>
            <person name="Coleine C."/>
            <person name="Stajich J.E."/>
            <person name="Selbmann L."/>
        </authorList>
    </citation>
    <scope>NUCLEOTIDE SEQUENCE</scope>
    <source>
        <strain evidence="1">CCFEE 5714</strain>
    </source>
</reference>
<evidence type="ECO:0000313" key="1">
    <source>
        <dbReference type="EMBL" id="KAK3723477.1"/>
    </source>
</evidence>
<dbReference type="Proteomes" id="UP001281147">
    <property type="component" value="Unassembled WGS sequence"/>
</dbReference>
<sequence>METTNSPTSELAAVAQWEFDLWRKISKSAESQSAFASYHFDDMGCIRAYLRPYQELYNWFAALNNPSRFDNLEPRWQHKGDGKWELLFDDLEDWLHVQAMNDAQAVVQKKAKTKKLRKGGMIVVGLDPQNQKVPVASAEDDIEEDIDSIEDIETIPKHEDLPKEIMNPKNERSCVSM</sequence>
<protein>
    <submittedName>
        <fullName evidence="1">Uncharacterized protein</fullName>
    </submittedName>
</protein>
<keyword evidence="2" id="KW-1185">Reference proteome</keyword>
<comment type="caution">
    <text evidence="1">The sequence shown here is derived from an EMBL/GenBank/DDBJ whole genome shotgun (WGS) entry which is preliminary data.</text>
</comment>
<accession>A0ACC3NUU7</accession>
<organism evidence="1 2">
    <name type="scientific">Vermiconidia calcicola</name>
    <dbReference type="NCBI Taxonomy" id="1690605"/>
    <lineage>
        <taxon>Eukaryota</taxon>
        <taxon>Fungi</taxon>
        <taxon>Dikarya</taxon>
        <taxon>Ascomycota</taxon>
        <taxon>Pezizomycotina</taxon>
        <taxon>Dothideomycetes</taxon>
        <taxon>Dothideomycetidae</taxon>
        <taxon>Mycosphaerellales</taxon>
        <taxon>Extremaceae</taxon>
        <taxon>Vermiconidia</taxon>
    </lineage>
</organism>
<proteinExistence type="predicted"/>
<dbReference type="EMBL" id="JAUTXU010000009">
    <property type="protein sequence ID" value="KAK3723477.1"/>
    <property type="molecule type" value="Genomic_DNA"/>
</dbReference>
<name>A0ACC3NUU7_9PEZI</name>